<evidence type="ECO:0000256" key="6">
    <source>
        <dbReference type="RuleBase" id="RU004466"/>
    </source>
</evidence>
<dbReference type="SFLD" id="SFLDS00005">
    <property type="entry name" value="Isoprenoid_Synthase_Type_I"/>
    <property type="match status" value="1"/>
</dbReference>
<evidence type="ECO:0000313" key="7">
    <source>
        <dbReference type="EMBL" id="TBT87302.1"/>
    </source>
</evidence>
<dbReference type="Pfam" id="PF00348">
    <property type="entry name" value="polyprenyl_synt"/>
    <property type="match status" value="1"/>
</dbReference>
<dbReference type="PROSITE" id="PS00723">
    <property type="entry name" value="POLYPRENYL_SYNTHASE_1"/>
    <property type="match status" value="1"/>
</dbReference>
<gene>
    <name evidence="7" type="ORF">ET989_03045</name>
</gene>
<comment type="similarity">
    <text evidence="2 6">Belongs to the FPP/GGPP synthase family.</text>
</comment>
<dbReference type="InterPro" id="IPR000092">
    <property type="entry name" value="Polyprenyl_synt"/>
</dbReference>
<evidence type="ECO:0000256" key="2">
    <source>
        <dbReference type="ARBA" id="ARBA00006706"/>
    </source>
</evidence>
<dbReference type="PANTHER" id="PTHR12001:SF85">
    <property type="entry name" value="SHORT CHAIN ISOPRENYL DIPHOSPHATE SYNTHASE"/>
    <property type="match status" value="1"/>
</dbReference>
<dbReference type="RefSeq" id="WP_131167088.1">
    <property type="nucleotide sequence ID" value="NZ_SDMQ01000002.1"/>
</dbReference>
<keyword evidence="3 6" id="KW-0808">Transferase</keyword>
<dbReference type="EMBL" id="SDMQ01000002">
    <property type="protein sequence ID" value="TBT87302.1"/>
    <property type="molecule type" value="Genomic_DNA"/>
</dbReference>
<dbReference type="SUPFAM" id="SSF48576">
    <property type="entry name" value="Terpenoid synthases"/>
    <property type="match status" value="1"/>
</dbReference>
<comment type="caution">
    <text evidence="7">The sequence shown here is derived from an EMBL/GenBank/DDBJ whole genome shotgun (WGS) entry which is preliminary data.</text>
</comment>
<keyword evidence="4" id="KW-0479">Metal-binding</keyword>
<dbReference type="InterPro" id="IPR033749">
    <property type="entry name" value="Polyprenyl_synt_CS"/>
</dbReference>
<name>A0A4Q9KFX3_9ACTN</name>
<evidence type="ECO:0000313" key="8">
    <source>
        <dbReference type="Proteomes" id="UP000292373"/>
    </source>
</evidence>
<comment type="cofactor">
    <cofactor evidence="1">
        <name>Mg(2+)</name>
        <dbReference type="ChEBI" id="CHEBI:18420"/>
    </cofactor>
</comment>
<protein>
    <submittedName>
        <fullName evidence="7">Polyprenyl synthetase family protein</fullName>
    </submittedName>
</protein>
<dbReference type="InterPro" id="IPR008949">
    <property type="entry name" value="Isoprenoid_synthase_dom_sf"/>
</dbReference>
<dbReference type="PANTHER" id="PTHR12001">
    <property type="entry name" value="GERANYLGERANYL PYROPHOSPHATE SYNTHASE"/>
    <property type="match status" value="1"/>
</dbReference>
<dbReference type="OrthoDB" id="4497239at2"/>
<organism evidence="7 8">
    <name type="scientific">Propioniciclava sinopodophylli</name>
    <dbReference type="NCBI Taxonomy" id="1837344"/>
    <lineage>
        <taxon>Bacteria</taxon>
        <taxon>Bacillati</taxon>
        <taxon>Actinomycetota</taxon>
        <taxon>Actinomycetes</taxon>
        <taxon>Propionibacteriales</taxon>
        <taxon>Propionibacteriaceae</taxon>
        <taxon>Propioniciclava</taxon>
    </lineage>
</organism>
<dbReference type="GO" id="GO:0008299">
    <property type="term" value="P:isoprenoid biosynthetic process"/>
    <property type="evidence" value="ECO:0007669"/>
    <property type="project" value="InterPro"/>
</dbReference>
<evidence type="ECO:0000256" key="3">
    <source>
        <dbReference type="ARBA" id="ARBA00022679"/>
    </source>
</evidence>
<dbReference type="GO" id="GO:0004659">
    <property type="term" value="F:prenyltransferase activity"/>
    <property type="evidence" value="ECO:0007669"/>
    <property type="project" value="InterPro"/>
</dbReference>
<evidence type="ECO:0000256" key="5">
    <source>
        <dbReference type="ARBA" id="ARBA00022842"/>
    </source>
</evidence>
<keyword evidence="8" id="KW-1185">Reference proteome</keyword>
<dbReference type="GO" id="GO:0046872">
    <property type="term" value="F:metal ion binding"/>
    <property type="evidence" value="ECO:0007669"/>
    <property type="project" value="UniProtKB-KW"/>
</dbReference>
<proteinExistence type="inferred from homology"/>
<reference evidence="7 8" key="1">
    <citation type="submission" date="2019-01" db="EMBL/GenBank/DDBJ databases">
        <title>Lactibacter flavus gen. nov., sp. nov., a novel bacterium of the family Propionibacteriaceae isolated from raw milk and dairy products.</title>
        <authorList>
            <person name="Huptas C."/>
            <person name="Wenning M."/>
            <person name="Breitenwieser F."/>
            <person name="Doll E."/>
            <person name="Von Neubeck M."/>
            <person name="Busse H.-J."/>
            <person name="Scherer S."/>
        </authorList>
    </citation>
    <scope>NUCLEOTIDE SEQUENCE [LARGE SCALE GENOMIC DNA]</scope>
    <source>
        <strain evidence="7 8">KCTC 33808</strain>
    </source>
</reference>
<sequence>MVSLVPANPVSADFRAAVSGAITAFLDGQAETLASIHPATAPLLERARVFTDGGKRLRPAFCAWAYAAVAGSEDLPDAVVRAAASLDVLHVSALMHDDVMDASDYRRGVPAAHRQFEADHRSAAWRGDPEQFGRAGAILLGDLLLVWSEEMYRRSGLGTVELGRGRPHLEAVRTEVTAGQYLDVLAQARDPHALSRTPEGRRHLTELTRTVVTWKSASYTIRRPLLLGAALAGGSDDQLDALTAFAQPLGRAFQYRDDVLGIYGDEALTGKDSGEDLRVGKLTLLVAEAFGRASEADAAELAGLFGDPGLDAAGVARARAIIDSSGATGAVEEEIDREFDRAMAALAGSDLSDDGRAGLTALARLAVRRDF</sequence>
<accession>A0A4Q9KFX3</accession>
<dbReference type="AlphaFoldDB" id="A0A4Q9KFX3"/>
<evidence type="ECO:0000256" key="4">
    <source>
        <dbReference type="ARBA" id="ARBA00022723"/>
    </source>
</evidence>
<dbReference type="Gene3D" id="1.10.600.10">
    <property type="entry name" value="Farnesyl Diphosphate Synthase"/>
    <property type="match status" value="1"/>
</dbReference>
<keyword evidence="5" id="KW-0460">Magnesium</keyword>
<evidence type="ECO:0000256" key="1">
    <source>
        <dbReference type="ARBA" id="ARBA00001946"/>
    </source>
</evidence>
<dbReference type="Proteomes" id="UP000292373">
    <property type="component" value="Unassembled WGS sequence"/>
</dbReference>